<gene>
    <name evidence="2" type="ORF">E4U09_008098</name>
</gene>
<organism evidence="2 3">
    <name type="scientific">Claviceps aff. purpurea</name>
    <dbReference type="NCBI Taxonomy" id="1967640"/>
    <lineage>
        <taxon>Eukaryota</taxon>
        <taxon>Fungi</taxon>
        <taxon>Dikarya</taxon>
        <taxon>Ascomycota</taxon>
        <taxon>Pezizomycotina</taxon>
        <taxon>Sordariomycetes</taxon>
        <taxon>Hypocreomycetidae</taxon>
        <taxon>Hypocreales</taxon>
        <taxon>Clavicipitaceae</taxon>
        <taxon>Claviceps</taxon>
    </lineage>
</organism>
<protein>
    <submittedName>
        <fullName evidence="2">Uncharacterized protein</fullName>
    </submittedName>
</protein>
<dbReference type="EMBL" id="SRRH01000912">
    <property type="protein sequence ID" value="KAG6284254.1"/>
    <property type="molecule type" value="Genomic_DNA"/>
</dbReference>
<dbReference type="Proteomes" id="UP000707071">
    <property type="component" value="Unassembled WGS sequence"/>
</dbReference>
<accession>A0A9P7Q9C0</accession>
<comment type="caution">
    <text evidence="2">The sequence shown here is derived from an EMBL/GenBank/DDBJ whole genome shotgun (WGS) entry which is preliminary data.</text>
</comment>
<evidence type="ECO:0000256" key="1">
    <source>
        <dbReference type="SAM" id="MobiDB-lite"/>
    </source>
</evidence>
<feature type="region of interest" description="Disordered" evidence="1">
    <location>
        <begin position="222"/>
        <end position="263"/>
    </location>
</feature>
<evidence type="ECO:0000313" key="3">
    <source>
        <dbReference type="Proteomes" id="UP000707071"/>
    </source>
</evidence>
<reference evidence="2 3" key="1">
    <citation type="journal article" date="2020" name="bioRxiv">
        <title>Whole genome comparisons of ergot fungi reveals the divergence and evolution of species within the genus Claviceps are the result of varying mechanisms driving genome evolution and host range expansion.</title>
        <authorList>
            <person name="Wyka S.A."/>
            <person name="Mondo S.J."/>
            <person name="Liu M."/>
            <person name="Dettman J."/>
            <person name="Nalam V."/>
            <person name="Broders K.D."/>
        </authorList>
    </citation>
    <scope>NUCLEOTIDE SEQUENCE [LARGE SCALE GENOMIC DNA]</scope>
    <source>
        <strain evidence="2 3">Clav52</strain>
    </source>
</reference>
<name>A0A9P7Q9C0_9HYPO</name>
<sequence>MDEYFRRGPTLRFGAKEDSPRFASGWRARGWKSEDCDVGVLRMGWRLRTCMCAVFGAKLPAQVSLRGPFRGIIGAHQWSQHCQAARDGVRLRRRRNGMFCPAAIANRDVAGKFNRGQIARDGVRAVYCSSPSKVLTIVRTAHQEADTGNAHVTIASCNDDYTASMGLPCYHKIVSILESGDVLKTTDFDVHWFVNRQHFINPPELRLREPAVVRKVFKPAARRPNAKASSTARGSIRSELTDRNNVEAARPLGRPSDQGLIPGPSQAAVRALARDRLSCGCKSQTACLTNSCSRRRANVLCGKWCHKGDLTDAKLEDASRRRNSSSLNNAFNSLPACYTSHK</sequence>
<evidence type="ECO:0000313" key="2">
    <source>
        <dbReference type="EMBL" id="KAG6284254.1"/>
    </source>
</evidence>
<dbReference type="AlphaFoldDB" id="A0A9P7Q9C0"/>
<proteinExistence type="predicted"/>
<keyword evidence="3" id="KW-1185">Reference proteome</keyword>